<feature type="region of interest" description="Disordered" evidence="1">
    <location>
        <begin position="26"/>
        <end position="52"/>
    </location>
</feature>
<keyword evidence="4" id="KW-1185">Reference proteome</keyword>
<evidence type="ECO:0000313" key="3">
    <source>
        <dbReference type="EMBL" id="PPV07015.1"/>
    </source>
</evidence>
<reference evidence="3 4" key="1">
    <citation type="submission" date="2016-08" db="EMBL/GenBank/DDBJ databases">
        <title>Evolution of the type three secretion system and type three effector repertoires in Xanthomonas.</title>
        <authorList>
            <person name="Merda D."/>
            <person name="Briand M."/>
            <person name="Bosis E."/>
            <person name="Rousseau C."/>
            <person name="Portier P."/>
            <person name="Jacques M.-A."/>
            <person name="Fischer-Le Saux M."/>
        </authorList>
    </citation>
    <scope>NUCLEOTIDE SEQUENCE [LARGE SCALE GENOMIC DNA]</scope>
    <source>
        <strain evidence="3 4">CFBP1976</strain>
    </source>
</reference>
<comment type="caution">
    <text evidence="3">The sequence shown here is derived from an EMBL/GenBank/DDBJ whole genome shotgun (WGS) entry which is preliminary data.</text>
</comment>
<evidence type="ECO:0000256" key="1">
    <source>
        <dbReference type="SAM" id="MobiDB-lite"/>
    </source>
</evidence>
<feature type="chain" id="PRO_5045147192" evidence="2">
    <location>
        <begin position="24"/>
        <end position="52"/>
    </location>
</feature>
<sequence>MSAMCHRRLGLAALRCAVSTAKAQNHAATQSTHRTAQFDVTAAPPSTASGSR</sequence>
<protein>
    <submittedName>
        <fullName evidence="3">Molybdopterin biosynthesis protein</fullName>
    </submittedName>
</protein>
<keyword evidence="2" id="KW-0732">Signal</keyword>
<dbReference type="EMBL" id="MDCE01000011">
    <property type="protein sequence ID" value="PPV07015.1"/>
    <property type="molecule type" value="Genomic_DNA"/>
</dbReference>
<organism evidence="3 4">
    <name type="scientific">Xanthomonas bromi</name>
    <dbReference type="NCBI Taxonomy" id="56449"/>
    <lineage>
        <taxon>Bacteria</taxon>
        <taxon>Pseudomonadati</taxon>
        <taxon>Pseudomonadota</taxon>
        <taxon>Gammaproteobacteria</taxon>
        <taxon>Lysobacterales</taxon>
        <taxon>Lysobacteraceae</taxon>
        <taxon>Xanthomonas</taxon>
    </lineage>
</organism>
<name>A0ABX5BTK9_9XANT</name>
<dbReference type="Proteomes" id="UP000239710">
    <property type="component" value="Unassembled WGS sequence"/>
</dbReference>
<proteinExistence type="predicted"/>
<feature type="compositionally biased region" description="Polar residues" evidence="1">
    <location>
        <begin position="26"/>
        <end position="35"/>
    </location>
</feature>
<evidence type="ECO:0000313" key="4">
    <source>
        <dbReference type="Proteomes" id="UP000239710"/>
    </source>
</evidence>
<accession>A0ABX5BTK9</accession>
<gene>
    <name evidence="3" type="ORF">XbrCFBP1976_09365</name>
</gene>
<evidence type="ECO:0000256" key="2">
    <source>
        <dbReference type="SAM" id="SignalP"/>
    </source>
</evidence>
<feature type="signal peptide" evidence="2">
    <location>
        <begin position="1"/>
        <end position="23"/>
    </location>
</feature>